<dbReference type="Proteomes" id="UP000017836">
    <property type="component" value="Unassembled WGS sequence"/>
</dbReference>
<gene>
    <name evidence="1" type="ORF">AMTR_s00030p00203660</name>
</gene>
<dbReference type="AlphaFoldDB" id="U5CSB8"/>
<name>U5CSB8_AMBTC</name>
<dbReference type="HOGENOM" id="CLU_2561338_0_0_1"/>
<dbReference type="Gramene" id="ERN16131">
    <property type="protein sequence ID" value="ERN16131"/>
    <property type="gene ID" value="AMTR_s00030p00203660"/>
</dbReference>
<sequence>MEEPPLGYRRNVGICLVNASNKILTALRLDIPGAWQLPQISVKFGVNGSRNPDTVLRRCRRGRRSQACSFQRVERGNRSDFC</sequence>
<reference evidence="2" key="1">
    <citation type="journal article" date="2013" name="Science">
        <title>The Amborella genome and the evolution of flowering plants.</title>
        <authorList>
            <consortium name="Amborella Genome Project"/>
        </authorList>
    </citation>
    <scope>NUCLEOTIDE SEQUENCE [LARGE SCALE GENOMIC DNA]</scope>
</reference>
<accession>U5CSB8</accession>
<dbReference type="Gene3D" id="3.90.79.10">
    <property type="entry name" value="Nucleoside Triphosphate Pyrophosphohydrolase"/>
    <property type="match status" value="1"/>
</dbReference>
<dbReference type="GO" id="GO:0034432">
    <property type="term" value="F:bis(5'-adenosyl)-pentaphosphatase activity"/>
    <property type="evidence" value="ECO:0000318"/>
    <property type="project" value="GO_Central"/>
</dbReference>
<evidence type="ECO:0000313" key="2">
    <source>
        <dbReference type="Proteomes" id="UP000017836"/>
    </source>
</evidence>
<dbReference type="GO" id="GO:0006753">
    <property type="term" value="P:nucleoside phosphate metabolic process"/>
    <property type="evidence" value="ECO:0000318"/>
    <property type="project" value="GO_Central"/>
</dbReference>
<dbReference type="GO" id="GO:0009507">
    <property type="term" value="C:chloroplast"/>
    <property type="evidence" value="ECO:0000318"/>
    <property type="project" value="GO_Central"/>
</dbReference>
<keyword evidence="2" id="KW-1185">Reference proteome</keyword>
<dbReference type="GO" id="GO:0008893">
    <property type="term" value="F:guanosine-3',5'-bis(diphosphate) 3'-diphosphatase activity"/>
    <property type="evidence" value="ECO:0000318"/>
    <property type="project" value="GO_Central"/>
</dbReference>
<evidence type="ECO:0000313" key="1">
    <source>
        <dbReference type="EMBL" id="ERN16131.1"/>
    </source>
</evidence>
<proteinExistence type="predicted"/>
<protein>
    <submittedName>
        <fullName evidence="1">Uncharacterized protein</fullName>
    </submittedName>
</protein>
<dbReference type="EMBL" id="KI392485">
    <property type="protein sequence ID" value="ERN16131.1"/>
    <property type="molecule type" value="Genomic_DNA"/>
</dbReference>
<organism evidence="1 2">
    <name type="scientific">Amborella trichopoda</name>
    <dbReference type="NCBI Taxonomy" id="13333"/>
    <lineage>
        <taxon>Eukaryota</taxon>
        <taxon>Viridiplantae</taxon>
        <taxon>Streptophyta</taxon>
        <taxon>Embryophyta</taxon>
        <taxon>Tracheophyta</taxon>
        <taxon>Spermatophyta</taxon>
        <taxon>Magnoliopsida</taxon>
        <taxon>Amborellales</taxon>
        <taxon>Amborellaceae</taxon>
        <taxon>Amborella</taxon>
    </lineage>
</organism>
<dbReference type="GO" id="GO:0019693">
    <property type="term" value="P:ribose phosphate metabolic process"/>
    <property type="evidence" value="ECO:0000318"/>
    <property type="project" value="GO_Central"/>
</dbReference>